<feature type="compositionally biased region" description="Polar residues" evidence="2">
    <location>
        <begin position="1353"/>
        <end position="1366"/>
    </location>
</feature>
<keyword evidence="1" id="KW-0507">mRNA processing</keyword>
<dbReference type="CDD" id="cd20147">
    <property type="entry name" value="PWWP_HULK"/>
    <property type="match status" value="1"/>
</dbReference>
<feature type="region of interest" description="Disordered" evidence="2">
    <location>
        <begin position="1331"/>
        <end position="1377"/>
    </location>
</feature>
<reference evidence="5 6" key="1">
    <citation type="submission" date="2020-08" db="EMBL/GenBank/DDBJ databases">
        <title>Plant Genome Project.</title>
        <authorList>
            <person name="Zhang R.-G."/>
        </authorList>
    </citation>
    <scope>NUCLEOTIDE SEQUENCE [LARGE SCALE GENOMIC DNA]</scope>
    <source>
        <strain evidence="5">WSP0</strain>
        <tissue evidence="5">Leaf</tissue>
    </source>
</reference>
<dbReference type="InterPro" id="IPR000313">
    <property type="entry name" value="PWWP_dom"/>
</dbReference>
<evidence type="ECO:0000313" key="5">
    <source>
        <dbReference type="EMBL" id="KAG5514409.1"/>
    </source>
</evidence>
<gene>
    <name evidence="5" type="ORF">RHGRI_035731</name>
</gene>
<proteinExistence type="predicted"/>
<organism evidence="5 6">
    <name type="scientific">Rhododendron griersonianum</name>
    <dbReference type="NCBI Taxonomy" id="479676"/>
    <lineage>
        <taxon>Eukaryota</taxon>
        <taxon>Viridiplantae</taxon>
        <taxon>Streptophyta</taxon>
        <taxon>Embryophyta</taxon>
        <taxon>Tracheophyta</taxon>
        <taxon>Spermatophyta</taxon>
        <taxon>Magnoliopsida</taxon>
        <taxon>eudicotyledons</taxon>
        <taxon>Gunneridae</taxon>
        <taxon>Pentapetalae</taxon>
        <taxon>asterids</taxon>
        <taxon>Ericales</taxon>
        <taxon>Ericaceae</taxon>
        <taxon>Ericoideae</taxon>
        <taxon>Rhodoreae</taxon>
        <taxon>Rhododendron</taxon>
    </lineage>
</organism>
<evidence type="ECO:0000256" key="1">
    <source>
        <dbReference type="ARBA" id="ARBA00022664"/>
    </source>
</evidence>
<feature type="region of interest" description="Disordered" evidence="2">
    <location>
        <begin position="393"/>
        <end position="417"/>
    </location>
</feature>
<comment type="caution">
    <text evidence="5">The sequence shown here is derived from an EMBL/GenBank/DDBJ whole genome shotgun (WGS) entry which is preliminary data.</text>
</comment>
<feature type="region of interest" description="Disordered" evidence="2">
    <location>
        <begin position="280"/>
        <end position="309"/>
    </location>
</feature>
<feature type="region of interest" description="Disordered" evidence="2">
    <location>
        <begin position="1092"/>
        <end position="1141"/>
    </location>
</feature>
<dbReference type="SUPFAM" id="SSF63748">
    <property type="entry name" value="Tudor/PWWP/MBT"/>
    <property type="match status" value="1"/>
</dbReference>
<dbReference type="PROSITE" id="PS51257">
    <property type="entry name" value="PROKAR_LIPOPROTEIN"/>
    <property type="match status" value="1"/>
</dbReference>
<feature type="compositionally biased region" description="Pro residues" evidence="2">
    <location>
        <begin position="1192"/>
        <end position="1255"/>
    </location>
</feature>
<dbReference type="Pfam" id="PF00855">
    <property type="entry name" value="PWWP"/>
    <property type="match status" value="1"/>
</dbReference>
<dbReference type="PROSITE" id="PS50812">
    <property type="entry name" value="PWWP"/>
    <property type="match status" value="1"/>
</dbReference>
<keyword evidence="6" id="KW-1185">Reference proteome</keyword>
<dbReference type="Pfam" id="PF04818">
    <property type="entry name" value="CID"/>
    <property type="match status" value="1"/>
</dbReference>
<evidence type="ECO:0000259" key="3">
    <source>
        <dbReference type="PROSITE" id="PS50812"/>
    </source>
</evidence>
<feature type="domain" description="CID" evidence="4">
    <location>
        <begin position="893"/>
        <end position="1051"/>
    </location>
</feature>
<feature type="compositionally biased region" description="Basic and acidic residues" evidence="2">
    <location>
        <begin position="709"/>
        <end position="724"/>
    </location>
</feature>
<feature type="region of interest" description="Disordered" evidence="2">
    <location>
        <begin position="700"/>
        <end position="726"/>
    </location>
</feature>
<evidence type="ECO:0000256" key="2">
    <source>
        <dbReference type="SAM" id="MobiDB-lite"/>
    </source>
</evidence>
<feature type="region of interest" description="Disordered" evidence="2">
    <location>
        <begin position="1466"/>
        <end position="1487"/>
    </location>
</feature>
<dbReference type="GO" id="GO:0005634">
    <property type="term" value="C:nucleus"/>
    <property type="evidence" value="ECO:0007669"/>
    <property type="project" value="UniProtKB-ARBA"/>
</dbReference>
<evidence type="ECO:0000259" key="4">
    <source>
        <dbReference type="PROSITE" id="PS51391"/>
    </source>
</evidence>
<dbReference type="InterPro" id="IPR006569">
    <property type="entry name" value="CID_dom"/>
</dbReference>
<dbReference type="Proteomes" id="UP000823749">
    <property type="component" value="Chromosome 13"/>
</dbReference>
<dbReference type="Gene3D" id="1.25.40.90">
    <property type="match status" value="1"/>
</dbReference>
<feature type="region of interest" description="Disordered" evidence="2">
    <location>
        <begin position="184"/>
        <end position="258"/>
    </location>
</feature>
<dbReference type="GO" id="GO:0006397">
    <property type="term" value="P:mRNA processing"/>
    <property type="evidence" value="ECO:0007669"/>
    <property type="project" value="UniProtKB-KW"/>
</dbReference>
<protein>
    <submittedName>
        <fullName evidence="5">Uncharacterized protein</fullName>
    </submittedName>
</protein>
<feature type="domain" description="PWWP" evidence="3">
    <location>
        <begin position="27"/>
        <end position="84"/>
    </location>
</feature>
<dbReference type="EMBL" id="JACTNZ010000013">
    <property type="protein sequence ID" value="KAG5514409.1"/>
    <property type="molecule type" value="Genomic_DNA"/>
</dbReference>
<name>A0AAV6HL51_9ERIC</name>
<feature type="compositionally biased region" description="Polar residues" evidence="2">
    <location>
        <begin position="848"/>
        <end position="858"/>
    </location>
</feature>
<dbReference type="SMART" id="SM00293">
    <property type="entry name" value="PWWP"/>
    <property type="match status" value="1"/>
</dbReference>
<feature type="region of interest" description="Disordered" evidence="2">
    <location>
        <begin position="808"/>
        <end position="858"/>
    </location>
</feature>
<dbReference type="PANTHER" id="PTHR12550:SF49">
    <property type="entry name" value="PROTEIN HUA2-LIKE 2-RELATED"/>
    <property type="match status" value="1"/>
</dbReference>
<sequence length="1487" mass="160556">MAPSRRKGGGRASAAAATAAACKKWKVGDLVLAKVKGFPAWPATVSAPEKWGYTAGWKKVLVHFFGTQQIAFCNPADVEEFTEEKKDTLLVRRHGKGADYVRAVHEIIESYEELKKQEQLVDINYVDEATVTNALDLVGDVALNDQIEAPSVMLSSCVKKSNSTGEKNESSLPVGDAAYATEADLGDRDTSSEEPNDSSVVTRKPRANIFSSEKRRGDVQPQNSSSEKRDSFASRSRSSSRVYTSRFQKKSMLPSSNSNKLAEDIAANVLQNGLVRRSKRIRKSPDLSEGHDTGSPALLSNGGNEENGSEIVTVESDTFSLTEGSAVESGCKPLQPESIVECGERDVELSLALDFQIKAVVLKKKRKPNRKRVTNDAPESIGRLNNKAGAEIEEHKAGQVSRTSNEKSLEKFSKEDGDEHLPLVKRARVRMGRPSSVGEELDTVIQSEDKLIEVSNSFSRQVSSQSQQHGPDKNLFLVNEVTEIPSLPNKGPQSSAQLPQLSDVKKKQQFCCSVDGEAALPPSKRLHRALEAMSANAAEDGQMEEPLSKKILTNGCCLSSPTDSLHTSMESGLSNGFGVENVSILSNNASLGTCGISDICDPAEPKEIVKSSIEVLICHGPVRSSSSPEHELCKDIHVDAGDHFDSRGIKFSCSGSQTCEAMVVAQIPKPLSPDSVEEQTCLGCNQGSLAQMLPLKDECRNENPGSEFSNDKAEKPLSELDPSDHSGMCSDPVLTAVDRKCSPQNGTNLLICSTEGSYSGSDKLWKLSLHADDQVDGMCEVVKEIKPTQRESNGILTSTSVMVMAGAAADGPPNLSHSNSVSDDHLGYKDVSSSTPSDGVGSLARASPPNTSICNTSTSDNDNILENNGCCSPDVNLHPAKSKNTGKWSSKAEAATALASFQAVIGTLTRTKDSIGRATRIAIDCAKFGVAAKVVEVLVRDLQSELSLRRRVDLFFLVDSITQCSRGLKGGVGGIYPSAIQAVLPRLLLAAAPPGSDAQENRRQCLKARDSDLLSSTEIQKKKAVLKLWLERRILPDSIVRRHIRDLESLSVSSSSGPYSRRPLRTERAFDDPIRQMEGMLVDEYGSNSSFQLPGFHMPPMLKDEGEESDSDGGSFEAVTPEHDSKTPEEREGIPVPAAIGNHRHILEEVDGELEMEDVAPTCEAVTSSTSTACINTSQSMHPQLEQHFPPSFTPPVPENVPPSFPPLPTSPPPAAPPPPPALPPPPPLPALPPPPPPPPPVLPPPPPVLPPMPPMSASVSDSLDSKLYNVRENLHQFGAQQPVAPGVNSINSDAVLYQAPESRDVKMQTQIPDFSSNPGPHQPVLPMNGVQQSDGATFYNKGYHLPPPQPAPSNQFSYVQSDQQVPSLRELPPPPPSYPNRAHFAQSTDGGSFCTDHDRMNVAPHEHRESWRFPGPSFSGELCTHYPEPARGPYPPAPYGGPPCEPPLPNHRWGFPPQTVNHREFTAHRPPSRGPIPVATRGITRF</sequence>
<dbReference type="InterPro" id="IPR008942">
    <property type="entry name" value="ENTH_VHS"/>
</dbReference>
<dbReference type="SMART" id="SM00582">
    <property type="entry name" value="RPR"/>
    <property type="match status" value="1"/>
</dbReference>
<accession>A0AAV6HL51</accession>
<dbReference type="Gene3D" id="2.30.30.140">
    <property type="match status" value="1"/>
</dbReference>
<evidence type="ECO:0000313" key="6">
    <source>
        <dbReference type="Proteomes" id="UP000823749"/>
    </source>
</evidence>
<feature type="compositionally biased region" description="Low complexity" evidence="2">
    <location>
        <begin position="233"/>
        <end position="246"/>
    </location>
</feature>
<feature type="compositionally biased region" description="Basic and acidic residues" evidence="2">
    <location>
        <begin position="1120"/>
        <end position="1133"/>
    </location>
</feature>
<dbReference type="PROSITE" id="PS51391">
    <property type="entry name" value="CID"/>
    <property type="match status" value="1"/>
</dbReference>
<feature type="region of interest" description="Disordered" evidence="2">
    <location>
        <begin position="1184"/>
        <end position="1267"/>
    </location>
</feature>
<dbReference type="PANTHER" id="PTHR12550">
    <property type="entry name" value="HEPATOMA-DERIVED GROWTH FACTOR-RELATED"/>
    <property type="match status" value="1"/>
</dbReference>
<feature type="compositionally biased region" description="Basic and acidic residues" evidence="2">
    <location>
        <begin position="283"/>
        <end position="292"/>
    </location>
</feature>
<feature type="compositionally biased region" description="Basic and acidic residues" evidence="2">
    <location>
        <begin position="404"/>
        <end position="417"/>
    </location>
</feature>